<comment type="caution">
    <text evidence="3">The sequence shown here is derived from an EMBL/GenBank/DDBJ whole genome shotgun (WGS) entry which is preliminary data.</text>
</comment>
<evidence type="ECO:0000256" key="1">
    <source>
        <dbReference type="SAM" id="MobiDB-lite"/>
    </source>
</evidence>
<keyword evidence="4" id="KW-1185">Reference proteome</keyword>
<reference evidence="3 4" key="1">
    <citation type="submission" date="2018-01" db="EMBL/GenBank/DDBJ databases">
        <title>The draft genome sequence of Cohaesibacter sp. H1304.</title>
        <authorList>
            <person name="Wang N.-N."/>
            <person name="Du Z.-J."/>
        </authorList>
    </citation>
    <scope>NUCLEOTIDE SEQUENCE [LARGE SCALE GENOMIC DNA]</scope>
    <source>
        <strain evidence="3 4">H1304</strain>
    </source>
</reference>
<sequence length="213" mass="23684">MRGCPTPRALSCISGDHKMTEGTARAFPPYVARFTQFLPLAPLERIITRAADRVATQHPEFFERLDDYANKSFVIVPTDLDWIAGLTFFNETVQIRLSRSLDSFPNRDVTVKAPFLSLLNLMDGEEDGDALFFSRDLTIEGDTEAILALRNALDDAEIDFIHECAQMAGPLSKPVERGGKTILETLRHSALTRNNDVNHTGAPMDGMSEPFPT</sequence>
<organism evidence="3 4">
    <name type="scientific">Cohaesibacter celericrescens</name>
    <dbReference type="NCBI Taxonomy" id="2067669"/>
    <lineage>
        <taxon>Bacteria</taxon>
        <taxon>Pseudomonadati</taxon>
        <taxon>Pseudomonadota</taxon>
        <taxon>Alphaproteobacteria</taxon>
        <taxon>Hyphomicrobiales</taxon>
        <taxon>Cohaesibacteraceae</taxon>
    </lineage>
</organism>
<dbReference type="InterPro" id="IPR003033">
    <property type="entry name" value="SCP2_sterol-bd_dom"/>
</dbReference>
<dbReference type="OrthoDB" id="8479080at2"/>
<evidence type="ECO:0000313" key="3">
    <source>
        <dbReference type="EMBL" id="PLW77328.1"/>
    </source>
</evidence>
<dbReference type="SUPFAM" id="SSF55718">
    <property type="entry name" value="SCP-like"/>
    <property type="match status" value="1"/>
</dbReference>
<dbReference type="Proteomes" id="UP000234881">
    <property type="component" value="Unassembled WGS sequence"/>
</dbReference>
<dbReference type="Pfam" id="PF02036">
    <property type="entry name" value="SCP2"/>
    <property type="match status" value="1"/>
</dbReference>
<dbReference type="Gene3D" id="3.30.1050.10">
    <property type="entry name" value="SCP2 sterol-binding domain"/>
    <property type="match status" value="1"/>
</dbReference>
<proteinExistence type="predicted"/>
<dbReference type="EMBL" id="PKUQ01000016">
    <property type="protein sequence ID" value="PLW77328.1"/>
    <property type="molecule type" value="Genomic_DNA"/>
</dbReference>
<name>A0A2N5XSE1_9HYPH</name>
<protein>
    <submittedName>
        <fullName evidence="3">Sterol-binding protein</fullName>
    </submittedName>
</protein>
<gene>
    <name evidence="3" type="ORF">C0081_08265</name>
</gene>
<evidence type="ECO:0000313" key="4">
    <source>
        <dbReference type="Proteomes" id="UP000234881"/>
    </source>
</evidence>
<accession>A0A2N5XSE1</accession>
<dbReference type="InterPro" id="IPR036527">
    <property type="entry name" value="SCP2_sterol-bd_dom_sf"/>
</dbReference>
<dbReference type="AlphaFoldDB" id="A0A2N5XSE1"/>
<feature type="region of interest" description="Disordered" evidence="1">
    <location>
        <begin position="194"/>
        <end position="213"/>
    </location>
</feature>
<evidence type="ECO:0000259" key="2">
    <source>
        <dbReference type="Pfam" id="PF02036"/>
    </source>
</evidence>
<feature type="domain" description="SCP2" evidence="2">
    <location>
        <begin position="63"/>
        <end position="154"/>
    </location>
</feature>